<keyword evidence="2" id="KW-0201">Cytochrome c-type biogenesis</keyword>
<keyword evidence="6" id="KW-0472">Membrane</keyword>
<dbReference type="PROSITE" id="PS51352">
    <property type="entry name" value="THIOREDOXIN_2"/>
    <property type="match status" value="1"/>
</dbReference>
<gene>
    <name evidence="8" type="ORF">JOC94_000645</name>
</gene>
<evidence type="ECO:0000313" key="8">
    <source>
        <dbReference type="EMBL" id="MBM7713676.1"/>
    </source>
</evidence>
<keyword evidence="9" id="KW-1185">Reference proteome</keyword>
<proteinExistence type="predicted"/>
<evidence type="ECO:0000256" key="5">
    <source>
        <dbReference type="ARBA" id="ARBA00023284"/>
    </source>
</evidence>
<dbReference type="InterPro" id="IPR013766">
    <property type="entry name" value="Thioredoxin_domain"/>
</dbReference>
<feature type="domain" description="Thioredoxin" evidence="7">
    <location>
        <begin position="37"/>
        <end position="175"/>
    </location>
</feature>
<dbReference type="CDD" id="cd02966">
    <property type="entry name" value="TlpA_like_family"/>
    <property type="match status" value="1"/>
</dbReference>
<protein>
    <submittedName>
        <fullName evidence="8">Peroxiredoxin</fullName>
    </submittedName>
</protein>
<dbReference type="EMBL" id="JAFBFH010000003">
    <property type="protein sequence ID" value="MBM7713676.1"/>
    <property type="molecule type" value="Genomic_DNA"/>
</dbReference>
<keyword evidence="3" id="KW-0735">Signal-anchor</keyword>
<keyword evidence="6" id="KW-1133">Transmembrane helix</keyword>
<keyword evidence="6" id="KW-0812">Transmembrane</keyword>
<dbReference type="PANTHER" id="PTHR42852">
    <property type="entry name" value="THIOL:DISULFIDE INTERCHANGE PROTEIN DSBE"/>
    <property type="match status" value="1"/>
</dbReference>
<dbReference type="RefSeq" id="WP_077113275.1">
    <property type="nucleotide sequence ID" value="NZ_JAFBFH010000003.1"/>
</dbReference>
<comment type="subcellular location">
    <subcellularLocation>
        <location evidence="1">Cell envelope</location>
    </subcellularLocation>
</comment>
<evidence type="ECO:0000256" key="4">
    <source>
        <dbReference type="ARBA" id="ARBA00023157"/>
    </source>
</evidence>
<organism evidence="8 9">
    <name type="scientific">Siminovitchia thermophila</name>
    <dbReference type="NCBI Taxonomy" id="1245522"/>
    <lineage>
        <taxon>Bacteria</taxon>
        <taxon>Bacillati</taxon>
        <taxon>Bacillota</taxon>
        <taxon>Bacilli</taxon>
        <taxon>Bacillales</taxon>
        <taxon>Bacillaceae</taxon>
        <taxon>Siminovitchia</taxon>
    </lineage>
</organism>
<name>A0ABS2R203_9BACI</name>
<comment type="caution">
    <text evidence="8">The sequence shown here is derived from an EMBL/GenBank/DDBJ whole genome shotgun (WGS) entry which is preliminary data.</text>
</comment>
<dbReference type="NCBIfam" id="NF002854">
    <property type="entry name" value="PRK03147.1"/>
    <property type="match status" value="1"/>
</dbReference>
<dbReference type="Gene3D" id="3.40.30.10">
    <property type="entry name" value="Glutaredoxin"/>
    <property type="match status" value="1"/>
</dbReference>
<dbReference type="SUPFAM" id="SSF52833">
    <property type="entry name" value="Thioredoxin-like"/>
    <property type="match status" value="1"/>
</dbReference>
<dbReference type="Proteomes" id="UP000823485">
    <property type="component" value="Unassembled WGS sequence"/>
</dbReference>
<evidence type="ECO:0000256" key="1">
    <source>
        <dbReference type="ARBA" id="ARBA00004196"/>
    </source>
</evidence>
<sequence>MSKKNRLVIRTIILVIMIAAIAYTLYANFTKDSRSKVSVGEQAPDFVLADLGDEQHKLSDYRGKGVFLNFWGTWCKPCEREMPFMDNQYNVYKDQGVEILAVNVGEPEFSIKRFVEKHDLSFPILKDKNQDVMKTYGVINLPATFLIDPEGNVVKVEEGELTEAKIQAMMESIKP</sequence>
<accession>A0ABS2R203</accession>
<dbReference type="InterPro" id="IPR000866">
    <property type="entry name" value="AhpC/TSA"/>
</dbReference>
<evidence type="ECO:0000256" key="2">
    <source>
        <dbReference type="ARBA" id="ARBA00022748"/>
    </source>
</evidence>
<keyword evidence="5" id="KW-0676">Redox-active center</keyword>
<reference evidence="8 9" key="1">
    <citation type="submission" date="2021-01" db="EMBL/GenBank/DDBJ databases">
        <title>Genomic Encyclopedia of Type Strains, Phase IV (KMG-IV): sequencing the most valuable type-strain genomes for metagenomic binning, comparative biology and taxonomic classification.</title>
        <authorList>
            <person name="Goeker M."/>
        </authorList>
    </citation>
    <scope>NUCLEOTIDE SEQUENCE [LARGE SCALE GENOMIC DNA]</scope>
    <source>
        <strain evidence="8 9">DSM 105453</strain>
    </source>
</reference>
<dbReference type="Pfam" id="PF00578">
    <property type="entry name" value="AhpC-TSA"/>
    <property type="match status" value="1"/>
</dbReference>
<evidence type="ECO:0000313" key="9">
    <source>
        <dbReference type="Proteomes" id="UP000823485"/>
    </source>
</evidence>
<evidence type="ECO:0000256" key="6">
    <source>
        <dbReference type="SAM" id="Phobius"/>
    </source>
</evidence>
<dbReference type="PANTHER" id="PTHR42852:SF6">
    <property type="entry name" value="THIOL:DISULFIDE INTERCHANGE PROTEIN DSBE"/>
    <property type="match status" value="1"/>
</dbReference>
<evidence type="ECO:0000259" key="7">
    <source>
        <dbReference type="PROSITE" id="PS51352"/>
    </source>
</evidence>
<dbReference type="InterPro" id="IPR050553">
    <property type="entry name" value="Thioredoxin_ResA/DsbE_sf"/>
</dbReference>
<dbReference type="InterPro" id="IPR036249">
    <property type="entry name" value="Thioredoxin-like_sf"/>
</dbReference>
<feature type="transmembrane region" description="Helical" evidence="6">
    <location>
        <begin position="7"/>
        <end position="26"/>
    </location>
</feature>
<evidence type="ECO:0000256" key="3">
    <source>
        <dbReference type="ARBA" id="ARBA00022968"/>
    </source>
</evidence>
<keyword evidence="4" id="KW-1015">Disulfide bond</keyword>